<evidence type="ECO:0000313" key="6">
    <source>
        <dbReference type="EMBL" id="KAF5405954.1"/>
    </source>
</evidence>
<feature type="compositionally biased region" description="Polar residues" evidence="5">
    <location>
        <begin position="492"/>
        <end position="508"/>
    </location>
</feature>
<gene>
    <name evidence="6" type="ORF">PHET_00543</name>
</gene>
<sequence>MSHFELSVPEALYEVNMSGMNVDGDAEADLSEFTHLRKVDASENMLSLSCFYNLPQICELNLSLNQICSITDVKDHLVHLQHLDLSYNFLNNPTEISQLGLLPNLVKLFLTGNGLIRLPLDMAEPEVNSNGTVKQRFVKLEVLHLDDNNLSKVEDIASLATLPRLRSLNVSRNQFRTIPLLKAVSSVPNFEDSKPNSTDSIPSDSVNKNTEITDLLASNLEPCTNESSPSLSEKPIHVKGKKFGLKTTDTGCVNETETVANCCDRSLAPMQPNDSKTQMNYSLAMPVKSEPIRYDILWEQRNPMAPRVRIVDEFLGQSDVQRVFHLRNRSRGISYRGSKPSLSKNPKNIRKSNMRMYPTNANRRPFPATHLKHDRPAQRKSSAGSTSDQCKSSSTVSLTNLYSACKSPFLIPPFPALQYLDLSHNQICYEEHLLPVAVWPQLKEVVLHNNPVITRHSGMPRLLDRLLVRRLAINLRRSPDATSWFDVDSNHLIPSSDDNSRPNGTSLKMGSRPQLALPAPLTKTLGKMSCRQVLNATHSRTKQQGKYQRSTARVPLVVPTRLTTKQLDIGPKFVRCDPDKLLMEIRAETETSSLASSNLSVNKPSSSANRSSIEHSTETVNSLNDLPESPQTIKPLTPLHGFQPSFSSDIAQPDGDTETERSDNKNFFTTQLADLTVDRSSSLEIHSVSKESEEELETYLENEESAFHGPLLPKLPWIVDEGHLPESMQACLTELRFWCQHRPTVHPVVPLSLRSGEEQNLALMQPMSDDLAVVSDLSLVHHEEEVRKSLITKQEPLQSGMKQIHLSKVLATGSIVKNNRLTKDEHATKTLGLSTECPVVETVDKETTVEARKLFRQA</sequence>
<evidence type="ECO:0000256" key="4">
    <source>
        <dbReference type="ARBA" id="ARBA00022737"/>
    </source>
</evidence>
<name>A0A8J4WM12_9TREM</name>
<dbReference type="GO" id="GO:0005634">
    <property type="term" value="C:nucleus"/>
    <property type="evidence" value="ECO:0007669"/>
    <property type="project" value="TreeGrafter"/>
</dbReference>
<feature type="compositionally biased region" description="Polar residues" evidence="5">
    <location>
        <begin position="618"/>
        <end position="634"/>
    </location>
</feature>
<dbReference type="InterPro" id="IPR003591">
    <property type="entry name" value="Leu-rich_rpt_typical-subtyp"/>
</dbReference>
<evidence type="ECO:0000256" key="3">
    <source>
        <dbReference type="ARBA" id="ARBA00022614"/>
    </source>
</evidence>
<comment type="caution">
    <text evidence="6">The sequence shown here is derived from an EMBL/GenBank/DDBJ whole genome shotgun (WGS) entry which is preliminary data.</text>
</comment>
<feature type="region of interest" description="Disordered" evidence="5">
    <location>
        <begin position="188"/>
        <end position="207"/>
    </location>
</feature>
<evidence type="ECO:0008006" key="8">
    <source>
        <dbReference type="Google" id="ProtNLM"/>
    </source>
</evidence>
<dbReference type="GO" id="GO:0005737">
    <property type="term" value="C:cytoplasm"/>
    <property type="evidence" value="ECO:0007669"/>
    <property type="project" value="UniProtKB-SubCell"/>
</dbReference>
<keyword evidence="3" id="KW-0433">Leucine-rich repeat</keyword>
<evidence type="ECO:0000256" key="5">
    <source>
        <dbReference type="SAM" id="MobiDB-lite"/>
    </source>
</evidence>
<feature type="region of interest" description="Disordered" evidence="5">
    <location>
        <begin position="492"/>
        <end position="512"/>
    </location>
</feature>
<evidence type="ECO:0000256" key="2">
    <source>
        <dbReference type="ARBA" id="ARBA00022490"/>
    </source>
</evidence>
<dbReference type="EMBL" id="LUCH01000150">
    <property type="protein sequence ID" value="KAF5405954.1"/>
    <property type="molecule type" value="Genomic_DNA"/>
</dbReference>
<keyword evidence="2" id="KW-0963">Cytoplasm</keyword>
<dbReference type="SUPFAM" id="SSF52058">
    <property type="entry name" value="L domain-like"/>
    <property type="match status" value="1"/>
</dbReference>
<evidence type="ECO:0000313" key="7">
    <source>
        <dbReference type="Proteomes" id="UP000748531"/>
    </source>
</evidence>
<dbReference type="OrthoDB" id="1687175at2759"/>
<feature type="compositionally biased region" description="Polar residues" evidence="5">
    <location>
        <begin position="379"/>
        <end position="392"/>
    </location>
</feature>
<keyword evidence="7" id="KW-1185">Reference proteome</keyword>
<dbReference type="PANTHER" id="PTHR22710:SF2">
    <property type="entry name" value="X-RAY RADIATION RESISTANCE-ASSOCIATED PROTEIN 1"/>
    <property type="match status" value="1"/>
</dbReference>
<feature type="region of interest" description="Disordered" evidence="5">
    <location>
        <begin position="591"/>
        <end position="665"/>
    </location>
</feature>
<feature type="compositionally biased region" description="Low complexity" evidence="5">
    <location>
        <begin position="596"/>
        <end position="607"/>
    </location>
</feature>
<feature type="region of interest" description="Disordered" evidence="5">
    <location>
        <begin position="357"/>
        <end position="392"/>
    </location>
</feature>
<evidence type="ECO:0000256" key="1">
    <source>
        <dbReference type="ARBA" id="ARBA00004496"/>
    </source>
</evidence>
<accession>A0A8J4WM12</accession>
<dbReference type="PROSITE" id="PS51450">
    <property type="entry name" value="LRR"/>
    <property type="match status" value="2"/>
</dbReference>
<reference evidence="6" key="1">
    <citation type="submission" date="2019-05" db="EMBL/GenBank/DDBJ databases">
        <title>Annotation for the trematode Paragonimus heterotremus.</title>
        <authorList>
            <person name="Choi Y.-J."/>
        </authorList>
    </citation>
    <scope>NUCLEOTIDE SEQUENCE</scope>
    <source>
        <strain evidence="6">LC</strain>
    </source>
</reference>
<organism evidence="6 7">
    <name type="scientific">Paragonimus heterotremus</name>
    <dbReference type="NCBI Taxonomy" id="100268"/>
    <lineage>
        <taxon>Eukaryota</taxon>
        <taxon>Metazoa</taxon>
        <taxon>Spiralia</taxon>
        <taxon>Lophotrochozoa</taxon>
        <taxon>Platyhelminthes</taxon>
        <taxon>Trematoda</taxon>
        <taxon>Digenea</taxon>
        <taxon>Plagiorchiida</taxon>
        <taxon>Troglotremata</taxon>
        <taxon>Troglotrematidae</taxon>
        <taxon>Paragonimus</taxon>
    </lineage>
</organism>
<dbReference type="SMART" id="SM00369">
    <property type="entry name" value="LRR_TYP"/>
    <property type="match status" value="5"/>
</dbReference>
<keyword evidence="4" id="KW-0677">Repeat</keyword>
<protein>
    <recommendedName>
        <fullName evidence="8">X-ray radiation resistance-associated protein 1</fullName>
    </recommendedName>
</protein>
<dbReference type="Gene3D" id="3.80.10.10">
    <property type="entry name" value="Ribonuclease Inhibitor"/>
    <property type="match status" value="3"/>
</dbReference>
<dbReference type="PANTHER" id="PTHR22710">
    <property type="entry name" value="X-RAY RADIATION RESISTANCE ASSOCIATED PROTEIN 1 XRRA1"/>
    <property type="match status" value="1"/>
</dbReference>
<dbReference type="AlphaFoldDB" id="A0A8J4WM12"/>
<feature type="compositionally biased region" description="Polar residues" evidence="5">
    <location>
        <begin position="195"/>
        <end position="207"/>
    </location>
</feature>
<dbReference type="InterPro" id="IPR032675">
    <property type="entry name" value="LRR_dom_sf"/>
</dbReference>
<proteinExistence type="predicted"/>
<dbReference type="InterPro" id="IPR001611">
    <property type="entry name" value="Leu-rich_rpt"/>
</dbReference>
<comment type="subcellular location">
    <subcellularLocation>
        <location evidence="1">Cytoplasm</location>
    </subcellularLocation>
</comment>
<dbReference type="Proteomes" id="UP000748531">
    <property type="component" value="Unassembled WGS sequence"/>
</dbReference>